<dbReference type="EMBL" id="RBNI01007662">
    <property type="protein sequence ID" value="RUP45204.1"/>
    <property type="molecule type" value="Genomic_DNA"/>
</dbReference>
<protein>
    <submittedName>
        <fullName evidence="5">WD40-repeat-containing domain protein</fullName>
    </submittedName>
</protein>
<dbReference type="AlphaFoldDB" id="A0A433D2Z0"/>
<dbReference type="InterPro" id="IPR019775">
    <property type="entry name" value="WD40_repeat_CS"/>
</dbReference>
<accession>A0A433D2Z0</accession>
<dbReference type="InterPro" id="IPR015943">
    <property type="entry name" value="WD40/YVTN_repeat-like_dom_sf"/>
</dbReference>
<dbReference type="Proteomes" id="UP000268093">
    <property type="component" value="Unassembled WGS sequence"/>
</dbReference>
<evidence type="ECO:0000313" key="5">
    <source>
        <dbReference type="EMBL" id="RUP45204.1"/>
    </source>
</evidence>
<dbReference type="InterPro" id="IPR001680">
    <property type="entry name" value="WD40_rpt"/>
</dbReference>
<evidence type="ECO:0000256" key="3">
    <source>
        <dbReference type="PROSITE-ProRule" id="PRU00221"/>
    </source>
</evidence>
<evidence type="ECO:0000313" key="6">
    <source>
        <dbReference type="Proteomes" id="UP000268093"/>
    </source>
</evidence>
<organism evidence="5 6">
    <name type="scientific">Jimgerdemannia flammicorona</name>
    <dbReference type="NCBI Taxonomy" id="994334"/>
    <lineage>
        <taxon>Eukaryota</taxon>
        <taxon>Fungi</taxon>
        <taxon>Fungi incertae sedis</taxon>
        <taxon>Mucoromycota</taxon>
        <taxon>Mucoromycotina</taxon>
        <taxon>Endogonomycetes</taxon>
        <taxon>Endogonales</taxon>
        <taxon>Endogonaceae</taxon>
        <taxon>Jimgerdemannia</taxon>
    </lineage>
</organism>
<feature type="region of interest" description="Disordered" evidence="4">
    <location>
        <begin position="67"/>
        <end position="98"/>
    </location>
</feature>
<keyword evidence="1 3" id="KW-0853">WD repeat</keyword>
<proteinExistence type="predicted"/>
<dbReference type="PANTHER" id="PTHR45296:SF1">
    <property type="entry name" value="TRANSDUCIN_WD40 REPEAT-LIKE SUPERFAMILY PROTEIN"/>
    <property type="match status" value="1"/>
</dbReference>
<feature type="repeat" description="WD" evidence="3">
    <location>
        <begin position="7"/>
        <end position="52"/>
    </location>
</feature>
<dbReference type="PANTHER" id="PTHR45296">
    <property type="entry name" value="TRANSDUCIN/WD40 REPEAT-LIKE SUPERFAMILY PROTEIN"/>
    <property type="match status" value="1"/>
</dbReference>
<dbReference type="Pfam" id="PF00400">
    <property type="entry name" value="WD40"/>
    <property type="match status" value="2"/>
</dbReference>
<evidence type="ECO:0000256" key="2">
    <source>
        <dbReference type="ARBA" id="ARBA00022737"/>
    </source>
</evidence>
<dbReference type="OrthoDB" id="2161379at2759"/>
<evidence type="ECO:0000256" key="4">
    <source>
        <dbReference type="SAM" id="MobiDB-lite"/>
    </source>
</evidence>
<sequence length="287" mass="31338">MQLISHLKGHKASILCLETAQNAPLGGAVLASGSEDRTCRIWDLRTEKAAKAIRGLENEVTSIHMLPYKTEQPPSLPGRRQKGPRVRPSKSGPNPLAINTQDELNQITINDKDKYLATADDNGQVKVVDLETHQLYKQFRTKHDNICMAVRFRPKKPWDLFSGGMDNNLIQWDFSRGVPTVVWDMAAPSDLTPGAQVFNPPFVYTIAASDDGHVMGVGLGDGSIKVLTTAASGAGKGPGKKGGKGWTEWRLDSGHGCAVVKLFHPHPDQSSSLRLHRCDRMSMGPLS</sequence>
<comment type="caution">
    <text evidence="5">The sequence shown here is derived from an EMBL/GenBank/DDBJ whole genome shotgun (WGS) entry which is preliminary data.</text>
</comment>
<gene>
    <name evidence="5" type="ORF">BC936DRAFT_148487</name>
</gene>
<name>A0A433D2Z0_9FUNG</name>
<dbReference type="InterPro" id="IPR036322">
    <property type="entry name" value="WD40_repeat_dom_sf"/>
</dbReference>
<feature type="non-terminal residue" evidence="5">
    <location>
        <position position="287"/>
    </location>
</feature>
<reference evidence="5 6" key="1">
    <citation type="journal article" date="2018" name="New Phytol.">
        <title>Phylogenomics of Endogonaceae and evolution of mycorrhizas within Mucoromycota.</title>
        <authorList>
            <person name="Chang Y."/>
            <person name="Desiro A."/>
            <person name="Na H."/>
            <person name="Sandor L."/>
            <person name="Lipzen A."/>
            <person name="Clum A."/>
            <person name="Barry K."/>
            <person name="Grigoriev I.V."/>
            <person name="Martin F.M."/>
            <person name="Stajich J.E."/>
            <person name="Smith M.E."/>
            <person name="Bonito G."/>
            <person name="Spatafora J.W."/>
        </authorList>
    </citation>
    <scope>NUCLEOTIDE SEQUENCE [LARGE SCALE GENOMIC DNA]</scope>
    <source>
        <strain evidence="5 6">GMNB39</strain>
    </source>
</reference>
<dbReference type="SUPFAM" id="SSF50978">
    <property type="entry name" value="WD40 repeat-like"/>
    <property type="match status" value="1"/>
</dbReference>
<dbReference type="Gene3D" id="2.130.10.10">
    <property type="entry name" value="YVTN repeat-like/Quinoprotein amine dehydrogenase"/>
    <property type="match status" value="2"/>
</dbReference>
<evidence type="ECO:0000256" key="1">
    <source>
        <dbReference type="ARBA" id="ARBA00022574"/>
    </source>
</evidence>
<dbReference type="PROSITE" id="PS50082">
    <property type="entry name" value="WD_REPEATS_2"/>
    <property type="match status" value="1"/>
</dbReference>
<keyword evidence="2" id="KW-0677">Repeat</keyword>
<feature type="compositionally biased region" description="Basic residues" evidence="4">
    <location>
        <begin position="79"/>
        <end position="88"/>
    </location>
</feature>
<dbReference type="PROSITE" id="PS50294">
    <property type="entry name" value="WD_REPEATS_REGION"/>
    <property type="match status" value="1"/>
</dbReference>
<dbReference type="PROSITE" id="PS00678">
    <property type="entry name" value="WD_REPEATS_1"/>
    <property type="match status" value="1"/>
</dbReference>
<keyword evidence="6" id="KW-1185">Reference proteome</keyword>
<dbReference type="SMART" id="SM00320">
    <property type="entry name" value="WD40"/>
    <property type="match status" value="4"/>
</dbReference>